<accession>A0A372EJX9</accession>
<dbReference type="Proteomes" id="UP000261931">
    <property type="component" value="Unassembled WGS sequence"/>
</dbReference>
<dbReference type="EMBL" id="QVLS01000005">
    <property type="protein sequence ID" value="RFP79185.1"/>
    <property type="molecule type" value="Genomic_DNA"/>
</dbReference>
<sequence length="234" mass="25991">MRLRFGRRRWSAGAPRMSIRSALPWPLRWLGAAVMLGLCAALALWAFEFGKDIAGLDRHARDELERLRSEVVGLREELASRSAVDHTAESRLTIERALQDQLRVQIRQLEADNQSLRNDLGFFERLIPAGGDALAIRGLQAERLSATQWRWQVLMIQAARKAPDFKGALEIVFTGTLAGKPWSAKHAPAPQPVLVKGYLRQEGVVDLPAQAVVKTVTAKLLQGSAVRSVQTFDP</sequence>
<keyword evidence="3" id="KW-1185">Reference proteome</keyword>
<dbReference type="InterPro" id="IPR046703">
    <property type="entry name" value="DUF6776"/>
</dbReference>
<evidence type="ECO:0000256" key="1">
    <source>
        <dbReference type="SAM" id="Coils"/>
    </source>
</evidence>
<name>A0A372EJX9_9BURK</name>
<evidence type="ECO:0000313" key="3">
    <source>
        <dbReference type="Proteomes" id="UP000261931"/>
    </source>
</evidence>
<keyword evidence="1" id="KW-0175">Coiled coil</keyword>
<protein>
    <submittedName>
        <fullName evidence="2">Uncharacterized protein</fullName>
    </submittedName>
</protein>
<dbReference type="AlphaFoldDB" id="A0A372EJX9"/>
<feature type="coiled-coil region" evidence="1">
    <location>
        <begin position="57"/>
        <end position="126"/>
    </location>
</feature>
<reference evidence="2 3" key="1">
    <citation type="submission" date="2018-08" db="EMBL/GenBank/DDBJ databases">
        <title>Hydrogenophaga sp. LA-38 isolated from sludge.</title>
        <authorList>
            <person name="Im W.-T."/>
        </authorList>
    </citation>
    <scope>NUCLEOTIDE SEQUENCE [LARGE SCALE GENOMIC DNA]</scope>
    <source>
        <strain evidence="2 3">LA-38</strain>
    </source>
</reference>
<dbReference type="RefSeq" id="WP_116958656.1">
    <property type="nucleotide sequence ID" value="NZ_QVLS01000005.1"/>
</dbReference>
<gene>
    <name evidence="2" type="ORF">DY262_09370</name>
</gene>
<dbReference type="Pfam" id="PF20567">
    <property type="entry name" value="DUF6776"/>
    <property type="match status" value="1"/>
</dbReference>
<evidence type="ECO:0000313" key="2">
    <source>
        <dbReference type="EMBL" id="RFP79185.1"/>
    </source>
</evidence>
<comment type="caution">
    <text evidence="2">The sequence shown here is derived from an EMBL/GenBank/DDBJ whole genome shotgun (WGS) entry which is preliminary data.</text>
</comment>
<organism evidence="2 3">
    <name type="scientific">Hydrogenophaga borbori</name>
    <dbReference type="NCBI Taxonomy" id="2294117"/>
    <lineage>
        <taxon>Bacteria</taxon>
        <taxon>Pseudomonadati</taxon>
        <taxon>Pseudomonadota</taxon>
        <taxon>Betaproteobacteria</taxon>
        <taxon>Burkholderiales</taxon>
        <taxon>Comamonadaceae</taxon>
        <taxon>Hydrogenophaga</taxon>
    </lineage>
</organism>
<proteinExistence type="predicted"/>